<evidence type="ECO:0000313" key="1">
    <source>
        <dbReference type="EMBL" id="OWZ16029.1"/>
    </source>
</evidence>
<sequence length="53" mass="5976">MDLFENHSSLDANKAVYHVYAYSLATSARFSDFPVQSKKPSTIKSGTRLLRLL</sequence>
<name>A0A225WFY9_9STRA</name>
<gene>
    <name evidence="1" type="ORF">PHMEG_00010233</name>
</gene>
<dbReference type="Proteomes" id="UP000198211">
    <property type="component" value="Unassembled WGS sequence"/>
</dbReference>
<proteinExistence type="predicted"/>
<keyword evidence="2" id="KW-1185">Reference proteome</keyword>
<evidence type="ECO:0000313" key="2">
    <source>
        <dbReference type="Proteomes" id="UP000198211"/>
    </source>
</evidence>
<protein>
    <submittedName>
        <fullName evidence="1">Uncharacterized protein</fullName>
    </submittedName>
</protein>
<accession>A0A225WFY9</accession>
<dbReference type="AlphaFoldDB" id="A0A225WFY9"/>
<comment type="caution">
    <text evidence="1">The sequence shown here is derived from an EMBL/GenBank/DDBJ whole genome shotgun (WGS) entry which is preliminary data.</text>
</comment>
<dbReference type="EMBL" id="NBNE01001009">
    <property type="protein sequence ID" value="OWZ16029.1"/>
    <property type="molecule type" value="Genomic_DNA"/>
</dbReference>
<organism evidence="1 2">
    <name type="scientific">Phytophthora megakarya</name>
    <dbReference type="NCBI Taxonomy" id="4795"/>
    <lineage>
        <taxon>Eukaryota</taxon>
        <taxon>Sar</taxon>
        <taxon>Stramenopiles</taxon>
        <taxon>Oomycota</taxon>
        <taxon>Peronosporomycetes</taxon>
        <taxon>Peronosporales</taxon>
        <taxon>Peronosporaceae</taxon>
        <taxon>Phytophthora</taxon>
    </lineage>
</organism>
<reference evidence="2" key="1">
    <citation type="submission" date="2017-03" db="EMBL/GenBank/DDBJ databases">
        <title>Phytopthora megakarya and P. palmivora, two closely related causual agents of cacao black pod achieved similar genome size and gene model numbers by different mechanisms.</title>
        <authorList>
            <person name="Ali S."/>
            <person name="Shao J."/>
            <person name="Larry D.J."/>
            <person name="Kronmiller B."/>
            <person name="Shen D."/>
            <person name="Strem M.D."/>
            <person name="Melnick R.L."/>
            <person name="Guiltinan M.J."/>
            <person name="Tyler B.M."/>
            <person name="Meinhardt L.W."/>
            <person name="Bailey B.A."/>
        </authorList>
    </citation>
    <scope>NUCLEOTIDE SEQUENCE [LARGE SCALE GENOMIC DNA]</scope>
    <source>
        <strain evidence="2">zdho120</strain>
    </source>
</reference>